<name>A0A8D4VSI6_9GAMM</name>
<dbReference type="Pfam" id="PF07386">
    <property type="entry name" value="DUF1499"/>
    <property type="match status" value="1"/>
</dbReference>
<organism evidence="2 3">
    <name type="scientific">Methylogaea oryzae</name>
    <dbReference type="NCBI Taxonomy" id="1295382"/>
    <lineage>
        <taxon>Bacteria</taxon>
        <taxon>Pseudomonadati</taxon>
        <taxon>Pseudomonadota</taxon>
        <taxon>Gammaproteobacteria</taxon>
        <taxon>Methylococcales</taxon>
        <taxon>Methylococcaceae</taxon>
        <taxon>Methylogaea</taxon>
    </lineage>
</organism>
<dbReference type="AlphaFoldDB" id="A0A8D4VSI6"/>
<dbReference type="InterPro" id="IPR010865">
    <property type="entry name" value="DUF1499"/>
</dbReference>
<keyword evidence="1" id="KW-0472">Membrane</keyword>
<accession>A0A8D4VSI6</accession>
<evidence type="ECO:0000256" key="1">
    <source>
        <dbReference type="SAM" id="Phobius"/>
    </source>
</evidence>
<dbReference type="KEGG" id="moz:MoryE10_23780"/>
<proteinExistence type="predicted"/>
<reference evidence="2" key="1">
    <citation type="submission" date="2019-06" db="EMBL/GenBank/DDBJ databases">
        <title>Complete genome sequence of Methylogaea oryzae strain JCM16910.</title>
        <authorList>
            <person name="Asakawa S."/>
        </authorList>
    </citation>
    <scope>NUCLEOTIDE SEQUENCE</scope>
    <source>
        <strain evidence="2">E10</strain>
    </source>
</reference>
<dbReference type="EMBL" id="AP019782">
    <property type="protein sequence ID" value="BBL71772.1"/>
    <property type="molecule type" value="Genomic_DNA"/>
</dbReference>
<gene>
    <name evidence="2" type="ORF">MoryE10_23780</name>
</gene>
<evidence type="ECO:0008006" key="4">
    <source>
        <dbReference type="Google" id="ProtNLM"/>
    </source>
</evidence>
<keyword evidence="3" id="KW-1185">Reference proteome</keyword>
<protein>
    <recommendedName>
        <fullName evidence="4">DUF1499 domain-containing protein</fullName>
    </recommendedName>
</protein>
<dbReference type="Proteomes" id="UP000824988">
    <property type="component" value="Chromosome"/>
</dbReference>
<feature type="transmembrane region" description="Helical" evidence="1">
    <location>
        <begin position="12"/>
        <end position="31"/>
    </location>
</feature>
<evidence type="ECO:0000313" key="2">
    <source>
        <dbReference type="EMBL" id="BBL71772.1"/>
    </source>
</evidence>
<sequence length="141" mass="15603">MRLNTLGGINLLLAAFAIVLGVAATALWPMINDVKTGETPQYPDIHPQRFAQPYDRVFNAALAAAGALRLDISAQDREQGEIRAVATTALLRFRDDVTITLRRDGASVEVNVRSRSRVGKGDFGTNARRIRRFQEELAKRL</sequence>
<evidence type="ECO:0000313" key="3">
    <source>
        <dbReference type="Proteomes" id="UP000824988"/>
    </source>
</evidence>
<keyword evidence="1" id="KW-1133">Transmembrane helix</keyword>
<keyword evidence="1" id="KW-0812">Transmembrane</keyword>